<gene>
    <name evidence="3" type="ORF">SAMN05421756_11282</name>
</gene>
<organism evidence="3 4">
    <name type="scientific">Microlunatus flavus</name>
    <dbReference type="NCBI Taxonomy" id="1036181"/>
    <lineage>
        <taxon>Bacteria</taxon>
        <taxon>Bacillati</taxon>
        <taxon>Actinomycetota</taxon>
        <taxon>Actinomycetes</taxon>
        <taxon>Propionibacteriales</taxon>
        <taxon>Propionibacteriaceae</taxon>
        <taxon>Microlunatus</taxon>
    </lineage>
</organism>
<dbReference type="OrthoDB" id="7466251at2"/>
<dbReference type="InterPro" id="IPR003018">
    <property type="entry name" value="GAF"/>
</dbReference>
<evidence type="ECO:0000313" key="4">
    <source>
        <dbReference type="Proteomes" id="UP000198504"/>
    </source>
</evidence>
<dbReference type="SUPFAM" id="SSF55781">
    <property type="entry name" value="GAF domain-like"/>
    <property type="match status" value="1"/>
</dbReference>
<sequence>MTAAPAPARLPRPVLPAIPDAGRGRTAGPGAAQTSALVACLDVLRGDQDARTRLQQALDVLPRLVPGCDHASAASGRHGGGPDGGASDAVARRADALQDELDEGPGLHALRTGHSVIVHDLETEERWPRWCDRASAGLRLGSALAVVLTVGRRTSGTLTLYGDRPGRLSDVDLGLLHTLAAPIAGVQAALRTGG</sequence>
<evidence type="ECO:0000313" key="3">
    <source>
        <dbReference type="EMBL" id="SER30648.1"/>
    </source>
</evidence>
<evidence type="ECO:0000259" key="2">
    <source>
        <dbReference type="Pfam" id="PF13185"/>
    </source>
</evidence>
<dbReference type="STRING" id="1036181.SAMN05421756_11282"/>
<dbReference type="RefSeq" id="WP_091186381.1">
    <property type="nucleotide sequence ID" value="NZ_FOFA01000012.1"/>
</dbReference>
<dbReference type="EMBL" id="FOFA01000012">
    <property type="protein sequence ID" value="SER30648.1"/>
    <property type="molecule type" value="Genomic_DNA"/>
</dbReference>
<reference evidence="4" key="1">
    <citation type="submission" date="2016-10" db="EMBL/GenBank/DDBJ databases">
        <authorList>
            <person name="Varghese N."/>
            <person name="Submissions S."/>
        </authorList>
    </citation>
    <scope>NUCLEOTIDE SEQUENCE [LARGE SCALE GENOMIC DNA]</scope>
    <source>
        <strain evidence="4">CGMCC 4.6856</strain>
    </source>
</reference>
<proteinExistence type="predicted"/>
<protein>
    <submittedName>
        <fullName evidence="3">GAF domain-containing protein</fullName>
    </submittedName>
</protein>
<feature type="region of interest" description="Disordered" evidence="1">
    <location>
        <begin position="1"/>
        <end position="30"/>
    </location>
</feature>
<name>A0A1H9N448_9ACTN</name>
<evidence type="ECO:0000256" key="1">
    <source>
        <dbReference type="SAM" id="MobiDB-lite"/>
    </source>
</evidence>
<dbReference type="Pfam" id="PF13185">
    <property type="entry name" value="GAF_2"/>
    <property type="match status" value="1"/>
</dbReference>
<dbReference type="InterPro" id="IPR029016">
    <property type="entry name" value="GAF-like_dom_sf"/>
</dbReference>
<keyword evidence="4" id="KW-1185">Reference proteome</keyword>
<dbReference type="Gene3D" id="3.30.450.40">
    <property type="match status" value="1"/>
</dbReference>
<dbReference type="AlphaFoldDB" id="A0A1H9N448"/>
<dbReference type="Proteomes" id="UP000198504">
    <property type="component" value="Unassembled WGS sequence"/>
</dbReference>
<accession>A0A1H9N448</accession>
<feature type="domain" description="GAF" evidence="2">
    <location>
        <begin position="49"/>
        <end position="184"/>
    </location>
</feature>